<dbReference type="Proteomes" id="UP000298652">
    <property type="component" value="Chromosome 3"/>
</dbReference>
<keyword evidence="1" id="KW-0472">Membrane</keyword>
<dbReference type="Gramene" id="TKW28859">
    <property type="protein sequence ID" value="TKW28859"/>
    <property type="gene ID" value="SEVIR_3G356350v2"/>
</dbReference>
<reference evidence="2" key="1">
    <citation type="submission" date="2019-03" db="EMBL/GenBank/DDBJ databases">
        <title>WGS assembly of Setaria viridis.</title>
        <authorList>
            <person name="Huang P."/>
            <person name="Jenkins J."/>
            <person name="Grimwood J."/>
            <person name="Barry K."/>
            <person name="Healey A."/>
            <person name="Mamidi S."/>
            <person name="Sreedasyam A."/>
            <person name="Shu S."/>
            <person name="Feldman M."/>
            <person name="Wu J."/>
            <person name="Yu Y."/>
            <person name="Chen C."/>
            <person name="Johnson J."/>
            <person name="Rokhsar D."/>
            <person name="Baxter I."/>
            <person name="Schmutz J."/>
            <person name="Brutnell T."/>
            <person name="Kellogg E."/>
        </authorList>
    </citation>
    <scope>NUCLEOTIDE SEQUENCE [LARGE SCALE GENOMIC DNA]</scope>
</reference>
<dbReference type="AlphaFoldDB" id="A0A4U6VMF3"/>
<keyword evidence="1" id="KW-1133">Transmembrane helix</keyword>
<protein>
    <submittedName>
        <fullName evidence="2">Uncharacterized protein</fullName>
    </submittedName>
</protein>
<keyword evidence="1" id="KW-0812">Transmembrane</keyword>
<gene>
    <name evidence="2" type="ORF">SEVIR_3G356350v2</name>
</gene>
<accession>A0A4U6VMF3</accession>
<evidence type="ECO:0000256" key="1">
    <source>
        <dbReference type="SAM" id="Phobius"/>
    </source>
</evidence>
<evidence type="ECO:0000313" key="2">
    <source>
        <dbReference type="EMBL" id="TKW28859.1"/>
    </source>
</evidence>
<proteinExistence type="predicted"/>
<keyword evidence="3" id="KW-1185">Reference proteome</keyword>
<sequence length="52" mass="6090">MRRLYREPSQLCPRPRQGRLSATFLYCTFFFFSVVASYPGLSSILEQFTHAL</sequence>
<evidence type="ECO:0000313" key="3">
    <source>
        <dbReference type="Proteomes" id="UP000298652"/>
    </source>
</evidence>
<organism evidence="2 3">
    <name type="scientific">Setaria viridis</name>
    <name type="common">Green bristlegrass</name>
    <name type="synonym">Setaria italica subsp. viridis</name>
    <dbReference type="NCBI Taxonomy" id="4556"/>
    <lineage>
        <taxon>Eukaryota</taxon>
        <taxon>Viridiplantae</taxon>
        <taxon>Streptophyta</taxon>
        <taxon>Embryophyta</taxon>
        <taxon>Tracheophyta</taxon>
        <taxon>Spermatophyta</taxon>
        <taxon>Magnoliopsida</taxon>
        <taxon>Liliopsida</taxon>
        <taxon>Poales</taxon>
        <taxon>Poaceae</taxon>
        <taxon>PACMAD clade</taxon>
        <taxon>Panicoideae</taxon>
        <taxon>Panicodae</taxon>
        <taxon>Paniceae</taxon>
        <taxon>Cenchrinae</taxon>
        <taxon>Setaria</taxon>
    </lineage>
</organism>
<feature type="transmembrane region" description="Helical" evidence="1">
    <location>
        <begin position="20"/>
        <end position="38"/>
    </location>
</feature>
<dbReference type="EMBL" id="CM016554">
    <property type="protein sequence ID" value="TKW28859.1"/>
    <property type="molecule type" value="Genomic_DNA"/>
</dbReference>
<name>A0A4U6VMF3_SETVI</name>